<accession>A0ABV2WZD8</accession>
<proteinExistence type="predicted"/>
<feature type="compositionally biased region" description="Basic and acidic residues" evidence="1">
    <location>
        <begin position="34"/>
        <end position="43"/>
    </location>
</feature>
<feature type="compositionally biased region" description="Low complexity" evidence="1">
    <location>
        <begin position="46"/>
        <end position="68"/>
    </location>
</feature>
<dbReference type="RefSeq" id="WP_356958976.1">
    <property type="nucleotide sequence ID" value="NZ_JBEYBD010000021.1"/>
</dbReference>
<evidence type="ECO:0000313" key="2">
    <source>
        <dbReference type="EMBL" id="MEU1956254.1"/>
    </source>
</evidence>
<sequence length="253" mass="26109">MPFDPSSLLMPLMLSNLQDPGLADSGPDADLEDDRERYHEDGPQRGGPVAAPQPAQPTVSTPPVQQSPGEATAAPDSGQQDDANAPRTVAPTGEKARDEDGRIPYTHEGDKVTEQVWPSVADAYEAAYSNKGGTDGKAAYAGTDAEWLDENALEPVDPNDLASGDLITFDDGSAVVRVQPKEGDPEGGIVDVIIKGELTPVAEVMADGAGELGRFAGFRRPPGIGPPGSAEKSTGVADPGPPSDESGDATMPA</sequence>
<organism evidence="2 3">
    <name type="scientific">Nocardia rhamnosiphila</name>
    <dbReference type="NCBI Taxonomy" id="426716"/>
    <lineage>
        <taxon>Bacteria</taxon>
        <taxon>Bacillati</taxon>
        <taxon>Actinomycetota</taxon>
        <taxon>Actinomycetes</taxon>
        <taxon>Mycobacteriales</taxon>
        <taxon>Nocardiaceae</taxon>
        <taxon>Nocardia</taxon>
    </lineage>
</organism>
<name>A0ABV2WZD8_9NOCA</name>
<reference evidence="2 3" key="1">
    <citation type="submission" date="2024-06" db="EMBL/GenBank/DDBJ databases">
        <title>The Natural Products Discovery Center: Release of the First 8490 Sequenced Strains for Exploring Actinobacteria Biosynthetic Diversity.</title>
        <authorList>
            <person name="Kalkreuter E."/>
            <person name="Kautsar S.A."/>
            <person name="Yang D."/>
            <person name="Bader C.D."/>
            <person name="Teijaro C.N."/>
            <person name="Fluegel L."/>
            <person name="Davis C.M."/>
            <person name="Simpson J.R."/>
            <person name="Lauterbach L."/>
            <person name="Steele A.D."/>
            <person name="Gui C."/>
            <person name="Meng S."/>
            <person name="Li G."/>
            <person name="Viehrig K."/>
            <person name="Ye F."/>
            <person name="Su P."/>
            <person name="Kiefer A.F."/>
            <person name="Nichols A."/>
            <person name="Cepeda A.J."/>
            <person name="Yan W."/>
            <person name="Fan B."/>
            <person name="Jiang Y."/>
            <person name="Adhikari A."/>
            <person name="Zheng C.-J."/>
            <person name="Schuster L."/>
            <person name="Cowan T.M."/>
            <person name="Smanski M.J."/>
            <person name="Chevrette M.G."/>
            <person name="De Carvalho L.P.S."/>
            <person name="Shen B."/>
        </authorList>
    </citation>
    <scope>NUCLEOTIDE SEQUENCE [LARGE SCALE GENOMIC DNA]</scope>
    <source>
        <strain evidence="2 3">NPDC019708</strain>
    </source>
</reference>
<evidence type="ECO:0000313" key="3">
    <source>
        <dbReference type="Proteomes" id="UP001550628"/>
    </source>
</evidence>
<feature type="compositionally biased region" description="Basic and acidic residues" evidence="1">
    <location>
        <begin position="94"/>
        <end position="113"/>
    </location>
</feature>
<feature type="compositionally biased region" description="Low complexity" evidence="1">
    <location>
        <begin position="1"/>
        <end position="17"/>
    </location>
</feature>
<evidence type="ECO:0000256" key="1">
    <source>
        <dbReference type="SAM" id="MobiDB-lite"/>
    </source>
</evidence>
<dbReference type="Proteomes" id="UP001550628">
    <property type="component" value="Unassembled WGS sequence"/>
</dbReference>
<feature type="region of interest" description="Disordered" evidence="1">
    <location>
        <begin position="213"/>
        <end position="253"/>
    </location>
</feature>
<feature type="compositionally biased region" description="Low complexity" evidence="1">
    <location>
        <begin position="213"/>
        <end position="222"/>
    </location>
</feature>
<keyword evidence="3" id="KW-1185">Reference proteome</keyword>
<gene>
    <name evidence="2" type="ORF">ABZ510_30955</name>
</gene>
<feature type="region of interest" description="Disordered" evidence="1">
    <location>
        <begin position="1"/>
        <end position="114"/>
    </location>
</feature>
<comment type="caution">
    <text evidence="2">The sequence shown here is derived from an EMBL/GenBank/DDBJ whole genome shotgun (WGS) entry which is preliminary data.</text>
</comment>
<protein>
    <submittedName>
        <fullName evidence="2">Uncharacterized protein</fullName>
    </submittedName>
</protein>
<dbReference type="EMBL" id="JBEYBF010000035">
    <property type="protein sequence ID" value="MEU1956254.1"/>
    <property type="molecule type" value="Genomic_DNA"/>
</dbReference>